<gene>
    <name evidence="2" type="ORF">Tco_1042608</name>
</gene>
<dbReference type="PROSITE" id="PS50994">
    <property type="entry name" value="INTEGRASE"/>
    <property type="match status" value="1"/>
</dbReference>
<dbReference type="GO" id="GO:0003964">
    <property type="term" value="F:RNA-directed DNA polymerase activity"/>
    <property type="evidence" value="ECO:0007669"/>
    <property type="project" value="UniProtKB-KW"/>
</dbReference>
<dbReference type="PANTHER" id="PTHR48475:SF2">
    <property type="entry name" value="RIBONUCLEASE H"/>
    <property type="match status" value="1"/>
</dbReference>
<dbReference type="Gene3D" id="1.10.340.70">
    <property type="match status" value="1"/>
</dbReference>
<dbReference type="InterPro" id="IPR001584">
    <property type="entry name" value="Integrase_cat-core"/>
</dbReference>
<comment type="caution">
    <text evidence="2">The sequence shown here is derived from an EMBL/GenBank/DDBJ whole genome shotgun (WGS) entry which is preliminary data.</text>
</comment>
<dbReference type="SUPFAM" id="SSF53098">
    <property type="entry name" value="Ribonuclease H-like"/>
    <property type="match status" value="2"/>
</dbReference>
<dbReference type="Pfam" id="PF00665">
    <property type="entry name" value="rve"/>
    <property type="match status" value="1"/>
</dbReference>
<dbReference type="Proteomes" id="UP001151760">
    <property type="component" value="Unassembled WGS sequence"/>
</dbReference>
<protein>
    <submittedName>
        <fullName evidence="2">Reverse transcriptase domain-containing protein</fullName>
    </submittedName>
</protein>
<sequence>MGVKNLQAHVDSRLVANQVNGSYIAKESGMVQYLNKVKTLAKSFKEFSIKQIPRSENKKADALSKIASTSFAHLNKQVLVEELKEKSINEKEILDVVEKRKDATHDDTHYGEYLAKEILPEDKKKARAVRRKAARYDMINGTLYKKSFLGPWLRCVGPLQANYVLREIHEGSCNMHSGPRSVVAKVIRTGYYWPTMHMDARNLIRKCNDCQIHRPVIRNPQQNLTPITSPWPFYKWGIDIAGPFPEGPGKVKFLIVAIDYFTKWIEAKAVATITDNQVKKFVWDNIVCRFGLPGEIISDNGKQFRDNPFKDCLGEGIKARLDEKSKDWLEELPHVLWAHRTMIKSSNGETPFSLTYGTEAVIQAEIGMPTLRTAKIDQTKNNEAKGINLDLIEERREQTAIQEAKSKKKMEKYYNSRVRDTSFKPGDMVYRSNEASHAKDEGKLGPKWEGPYEVKESLGKGAYKLKDCKGNEMPRTWNTCNLKK</sequence>
<reference evidence="2" key="2">
    <citation type="submission" date="2022-01" db="EMBL/GenBank/DDBJ databases">
        <authorList>
            <person name="Yamashiro T."/>
            <person name="Shiraishi A."/>
            <person name="Satake H."/>
            <person name="Nakayama K."/>
        </authorList>
    </citation>
    <scope>NUCLEOTIDE SEQUENCE</scope>
</reference>
<dbReference type="InterPro" id="IPR002156">
    <property type="entry name" value="RNaseH_domain"/>
</dbReference>
<evidence type="ECO:0000313" key="2">
    <source>
        <dbReference type="EMBL" id="GJT75883.1"/>
    </source>
</evidence>
<organism evidence="2 3">
    <name type="scientific">Tanacetum coccineum</name>
    <dbReference type="NCBI Taxonomy" id="301880"/>
    <lineage>
        <taxon>Eukaryota</taxon>
        <taxon>Viridiplantae</taxon>
        <taxon>Streptophyta</taxon>
        <taxon>Embryophyta</taxon>
        <taxon>Tracheophyta</taxon>
        <taxon>Spermatophyta</taxon>
        <taxon>Magnoliopsida</taxon>
        <taxon>eudicotyledons</taxon>
        <taxon>Gunneridae</taxon>
        <taxon>Pentapetalae</taxon>
        <taxon>asterids</taxon>
        <taxon>campanulids</taxon>
        <taxon>Asterales</taxon>
        <taxon>Asteraceae</taxon>
        <taxon>Asteroideae</taxon>
        <taxon>Anthemideae</taxon>
        <taxon>Anthemidinae</taxon>
        <taxon>Tanacetum</taxon>
    </lineage>
</organism>
<proteinExistence type="predicted"/>
<dbReference type="Pfam" id="PF13456">
    <property type="entry name" value="RVT_3"/>
    <property type="match status" value="1"/>
</dbReference>
<keyword evidence="2" id="KW-0808">Transferase</keyword>
<dbReference type="Pfam" id="PF17921">
    <property type="entry name" value="Integrase_H2C2"/>
    <property type="match status" value="1"/>
</dbReference>
<keyword evidence="2" id="KW-0695">RNA-directed DNA polymerase</keyword>
<reference evidence="2" key="1">
    <citation type="journal article" date="2022" name="Int. J. Mol. Sci.">
        <title>Draft Genome of Tanacetum Coccineum: Genomic Comparison of Closely Related Tanacetum-Family Plants.</title>
        <authorList>
            <person name="Yamashiro T."/>
            <person name="Shiraishi A."/>
            <person name="Nakayama K."/>
            <person name="Satake H."/>
        </authorList>
    </citation>
    <scope>NUCLEOTIDE SEQUENCE</scope>
</reference>
<keyword evidence="3" id="KW-1185">Reference proteome</keyword>
<dbReference type="PANTHER" id="PTHR48475">
    <property type="entry name" value="RIBONUCLEASE H"/>
    <property type="match status" value="1"/>
</dbReference>
<dbReference type="InterPro" id="IPR041588">
    <property type="entry name" value="Integrase_H2C2"/>
</dbReference>
<dbReference type="Gene3D" id="3.30.420.10">
    <property type="entry name" value="Ribonuclease H-like superfamily/Ribonuclease H"/>
    <property type="match status" value="3"/>
</dbReference>
<feature type="domain" description="Integrase catalytic" evidence="1">
    <location>
        <begin position="228"/>
        <end position="311"/>
    </location>
</feature>
<dbReference type="InterPro" id="IPR012337">
    <property type="entry name" value="RNaseH-like_sf"/>
</dbReference>
<evidence type="ECO:0000259" key="1">
    <source>
        <dbReference type="PROSITE" id="PS50994"/>
    </source>
</evidence>
<evidence type="ECO:0000313" key="3">
    <source>
        <dbReference type="Proteomes" id="UP001151760"/>
    </source>
</evidence>
<keyword evidence="2" id="KW-0548">Nucleotidyltransferase</keyword>
<name>A0ABQ5GJL7_9ASTR</name>
<accession>A0ABQ5GJL7</accession>
<dbReference type="InterPro" id="IPR036397">
    <property type="entry name" value="RNaseH_sf"/>
</dbReference>
<dbReference type="EMBL" id="BQNB010018573">
    <property type="protein sequence ID" value="GJT75883.1"/>
    <property type="molecule type" value="Genomic_DNA"/>
</dbReference>